<dbReference type="RefSeq" id="XP_018988158.1">
    <property type="nucleotide sequence ID" value="XM_019127593.1"/>
</dbReference>
<dbReference type="STRING" id="984486.A0A1E3QYT2"/>
<dbReference type="InterPro" id="IPR050224">
    <property type="entry name" value="TALE_homeobox"/>
</dbReference>
<dbReference type="Proteomes" id="UP000094336">
    <property type="component" value="Unassembled WGS sequence"/>
</dbReference>
<dbReference type="EMBL" id="KV454426">
    <property type="protein sequence ID" value="ODQ82830.1"/>
    <property type="molecule type" value="Genomic_DNA"/>
</dbReference>
<dbReference type="SUPFAM" id="SSF46689">
    <property type="entry name" value="Homeodomain-like"/>
    <property type="match status" value="1"/>
</dbReference>
<evidence type="ECO:0000256" key="4">
    <source>
        <dbReference type="PROSITE-ProRule" id="PRU00108"/>
    </source>
</evidence>
<dbReference type="Pfam" id="PF05920">
    <property type="entry name" value="Homeobox_KN"/>
    <property type="match status" value="1"/>
</dbReference>
<dbReference type="InterPro" id="IPR008422">
    <property type="entry name" value="KN_HD"/>
</dbReference>
<evidence type="ECO:0000256" key="2">
    <source>
        <dbReference type="ARBA" id="ARBA00023155"/>
    </source>
</evidence>
<evidence type="ECO:0000259" key="6">
    <source>
        <dbReference type="PROSITE" id="PS50071"/>
    </source>
</evidence>
<feature type="DNA-binding region" description="Homeobox" evidence="4">
    <location>
        <begin position="231"/>
        <end position="289"/>
    </location>
</feature>
<feature type="region of interest" description="Disordered" evidence="5">
    <location>
        <begin position="119"/>
        <end position="138"/>
    </location>
</feature>
<organism evidence="7 8">
    <name type="scientific">Babjeviella inositovora NRRL Y-12698</name>
    <dbReference type="NCBI Taxonomy" id="984486"/>
    <lineage>
        <taxon>Eukaryota</taxon>
        <taxon>Fungi</taxon>
        <taxon>Dikarya</taxon>
        <taxon>Ascomycota</taxon>
        <taxon>Saccharomycotina</taxon>
        <taxon>Pichiomycetes</taxon>
        <taxon>Serinales incertae sedis</taxon>
        <taxon>Babjeviella</taxon>
    </lineage>
</organism>
<dbReference type="GO" id="GO:0005634">
    <property type="term" value="C:nucleus"/>
    <property type="evidence" value="ECO:0007669"/>
    <property type="project" value="UniProtKB-SubCell"/>
</dbReference>
<dbReference type="GeneID" id="30145446"/>
<evidence type="ECO:0000256" key="5">
    <source>
        <dbReference type="SAM" id="MobiDB-lite"/>
    </source>
</evidence>
<dbReference type="CDD" id="cd00086">
    <property type="entry name" value="homeodomain"/>
    <property type="match status" value="1"/>
</dbReference>
<sequence length="297" mass="32591">MELSNMMSDAAPRQSPLALCRSDSSSFSTVRKLDLVVTPIDQFYSFSNKLNDKKIQLPPLHHASNVTLPSIREILPDIHRDAAFFDDKSSLSSASASPSSYSLSSSSCFPLRPPSLISSRPHSTSSASSHSLISSPISRSPSVSSMDFFDHGYHNNTHKGPFPGPSRLNSYRVSKKLPGTSSFGNISPATACSHTLSSLIHNKDEPDSPSSVSSAKYEGNSDSDSGSSSSSKKKRYNLPKKTTTILLKWLEQNLHHPYPTNMEKQQLMFETGLNAQQLGNWFINARRRKVGGMKEAR</sequence>
<name>A0A1E3QYT2_9ASCO</name>
<keyword evidence="1 4" id="KW-0238">DNA-binding</keyword>
<reference evidence="8" key="1">
    <citation type="submission" date="2016-05" db="EMBL/GenBank/DDBJ databases">
        <title>Comparative genomics of biotechnologically important yeasts.</title>
        <authorList>
            <consortium name="DOE Joint Genome Institute"/>
            <person name="Riley R."/>
            <person name="Haridas S."/>
            <person name="Wolfe K.H."/>
            <person name="Lopes M.R."/>
            <person name="Hittinger C.T."/>
            <person name="Goker M."/>
            <person name="Salamov A."/>
            <person name="Wisecaver J."/>
            <person name="Long T.M."/>
            <person name="Aerts A.L."/>
            <person name="Barry K."/>
            <person name="Choi C."/>
            <person name="Clum A."/>
            <person name="Coughlan A.Y."/>
            <person name="Deshpande S."/>
            <person name="Douglass A.P."/>
            <person name="Hanson S.J."/>
            <person name="Klenk H.-P."/>
            <person name="Labutti K."/>
            <person name="Lapidus A."/>
            <person name="Lindquist E."/>
            <person name="Lipzen A."/>
            <person name="Meier-Kolthoff J.P."/>
            <person name="Ohm R.A."/>
            <person name="Otillar R.P."/>
            <person name="Pangilinan J."/>
            <person name="Peng Y."/>
            <person name="Rokas A."/>
            <person name="Rosa C.A."/>
            <person name="Scheuner C."/>
            <person name="Sibirny A.A."/>
            <person name="Slot J.C."/>
            <person name="Stielow J.B."/>
            <person name="Sun H."/>
            <person name="Kurtzman C.P."/>
            <person name="Blackwell M."/>
            <person name="Grigoriev I.V."/>
            <person name="Jeffries T.W."/>
        </authorList>
    </citation>
    <scope>NUCLEOTIDE SEQUENCE [LARGE SCALE GENOMIC DNA]</scope>
    <source>
        <strain evidence="8">NRRL Y-12698</strain>
    </source>
</reference>
<evidence type="ECO:0000256" key="3">
    <source>
        <dbReference type="ARBA" id="ARBA00023242"/>
    </source>
</evidence>
<evidence type="ECO:0000256" key="1">
    <source>
        <dbReference type="ARBA" id="ARBA00023125"/>
    </source>
</evidence>
<evidence type="ECO:0000313" key="7">
    <source>
        <dbReference type="EMBL" id="ODQ82830.1"/>
    </source>
</evidence>
<dbReference type="Gene3D" id="1.10.10.60">
    <property type="entry name" value="Homeodomain-like"/>
    <property type="match status" value="1"/>
</dbReference>
<feature type="domain" description="Homeobox" evidence="6">
    <location>
        <begin position="229"/>
        <end position="288"/>
    </location>
</feature>
<dbReference type="InterPro" id="IPR001356">
    <property type="entry name" value="HD"/>
</dbReference>
<dbReference type="PANTHER" id="PTHR11850">
    <property type="entry name" value="HOMEOBOX PROTEIN TRANSCRIPTION FACTORS"/>
    <property type="match status" value="1"/>
</dbReference>
<dbReference type="InterPro" id="IPR009057">
    <property type="entry name" value="Homeodomain-like_sf"/>
</dbReference>
<comment type="subcellular location">
    <subcellularLocation>
        <location evidence="4">Nucleus</location>
    </subcellularLocation>
</comment>
<proteinExistence type="predicted"/>
<keyword evidence="8" id="KW-1185">Reference proteome</keyword>
<dbReference type="GO" id="GO:0006355">
    <property type="term" value="P:regulation of DNA-templated transcription"/>
    <property type="evidence" value="ECO:0007669"/>
    <property type="project" value="InterPro"/>
</dbReference>
<gene>
    <name evidence="7" type="ORF">BABINDRAFT_159330</name>
</gene>
<dbReference type="PROSITE" id="PS50071">
    <property type="entry name" value="HOMEOBOX_2"/>
    <property type="match status" value="1"/>
</dbReference>
<keyword evidence="3 4" id="KW-0539">Nucleus</keyword>
<keyword evidence="2 4" id="KW-0371">Homeobox</keyword>
<accession>A0A1E3QYT2</accession>
<evidence type="ECO:0000313" key="8">
    <source>
        <dbReference type="Proteomes" id="UP000094336"/>
    </source>
</evidence>
<dbReference type="GO" id="GO:0003677">
    <property type="term" value="F:DNA binding"/>
    <property type="evidence" value="ECO:0007669"/>
    <property type="project" value="UniProtKB-UniRule"/>
</dbReference>
<dbReference type="OrthoDB" id="10056939at2759"/>
<protein>
    <recommendedName>
        <fullName evidence="6">Homeobox domain-containing protein</fullName>
    </recommendedName>
</protein>
<dbReference type="AlphaFoldDB" id="A0A1E3QYT2"/>
<feature type="region of interest" description="Disordered" evidence="5">
    <location>
        <begin position="200"/>
        <end position="237"/>
    </location>
</feature>
<dbReference type="SMART" id="SM00389">
    <property type="entry name" value="HOX"/>
    <property type="match status" value="1"/>
</dbReference>